<dbReference type="EMBL" id="LFYR01000304">
    <property type="protein sequence ID" value="KMZ74499.1"/>
    <property type="molecule type" value="Genomic_DNA"/>
</dbReference>
<feature type="region of interest" description="Disordered" evidence="2">
    <location>
        <begin position="143"/>
        <end position="164"/>
    </location>
</feature>
<accession>A0A0K9PZZ2</accession>
<dbReference type="SUPFAM" id="SSF48452">
    <property type="entry name" value="TPR-like"/>
    <property type="match status" value="1"/>
</dbReference>
<dbReference type="Gene3D" id="1.25.40.10">
    <property type="entry name" value="Tetratricopeptide repeat domain"/>
    <property type="match status" value="4"/>
</dbReference>
<feature type="repeat" description="TPR" evidence="1">
    <location>
        <begin position="267"/>
        <end position="300"/>
    </location>
</feature>
<dbReference type="PANTHER" id="PTHR44749:SF1">
    <property type="entry name" value="TETRATRICOPEPTIDE-LIKE HELICAL DOMAIN-CONTAINING PROTEIN"/>
    <property type="match status" value="1"/>
</dbReference>
<feature type="repeat" description="TPR" evidence="1">
    <location>
        <begin position="199"/>
        <end position="232"/>
    </location>
</feature>
<name>A0A0K9PZZ2_ZOSMR</name>
<reference evidence="4" key="1">
    <citation type="journal article" date="2016" name="Nature">
        <title>The genome of the seagrass Zostera marina reveals angiosperm adaptation to the sea.</title>
        <authorList>
            <person name="Olsen J.L."/>
            <person name="Rouze P."/>
            <person name="Verhelst B."/>
            <person name="Lin Y.-C."/>
            <person name="Bayer T."/>
            <person name="Collen J."/>
            <person name="Dattolo E."/>
            <person name="De Paoli E."/>
            <person name="Dittami S."/>
            <person name="Maumus F."/>
            <person name="Michel G."/>
            <person name="Kersting A."/>
            <person name="Lauritano C."/>
            <person name="Lohaus R."/>
            <person name="Toepel M."/>
            <person name="Tonon T."/>
            <person name="Vanneste K."/>
            <person name="Amirebrahimi M."/>
            <person name="Brakel J."/>
            <person name="Bostroem C."/>
            <person name="Chovatia M."/>
            <person name="Grimwood J."/>
            <person name="Jenkins J.W."/>
            <person name="Jueterbock A."/>
            <person name="Mraz A."/>
            <person name="Stam W.T."/>
            <person name="Tice H."/>
            <person name="Bornberg-Bauer E."/>
            <person name="Green P.J."/>
            <person name="Pearson G.A."/>
            <person name="Procaccini G."/>
            <person name="Duarte C.M."/>
            <person name="Schmutz J."/>
            <person name="Reusch T.B.H."/>
            <person name="Van de Peer Y."/>
        </authorList>
    </citation>
    <scope>NUCLEOTIDE SEQUENCE [LARGE SCALE GENOMIC DNA]</scope>
    <source>
        <strain evidence="4">cv. Finnish</strain>
    </source>
</reference>
<dbReference type="SMART" id="SM00028">
    <property type="entry name" value="TPR"/>
    <property type="match status" value="10"/>
</dbReference>
<dbReference type="OMA" id="NAYALHN"/>
<feature type="repeat" description="TPR" evidence="1">
    <location>
        <begin position="403"/>
        <end position="436"/>
    </location>
</feature>
<dbReference type="GO" id="GO:0045892">
    <property type="term" value="P:negative regulation of DNA-templated transcription"/>
    <property type="evidence" value="ECO:0007669"/>
    <property type="project" value="InterPro"/>
</dbReference>
<dbReference type="AlphaFoldDB" id="A0A0K9PZZ2"/>
<keyword evidence="1" id="KW-0802">TPR repeat</keyword>
<feature type="compositionally biased region" description="Basic and acidic residues" evidence="2">
    <location>
        <begin position="145"/>
        <end position="161"/>
    </location>
</feature>
<organism evidence="3 4">
    <name type="scientific">Zostera marina</name>
    <name type="common">Eelgrass</name>
    <dbReference type="NCBI Taxonomy" id="29655"/>
    <lineage>
        <taxon>Eukaryota</taxon>
        <taxon>Viridiplantae</taxon>
        <taxon>Streptophyta</taxon>
        <taxon>Embryophyta</taxon>
        <taxon>Tracheophyta</taxon>
        <taxon>Spermatophyta</taxon>
        <taxon>Magnoliopsida</taxon>
        <taxon>Liliopsida</taxon>
        <taxon>Zosteraceae</taxon>
        <taxon>Zostera</taxon>
    </lineage>
</organism>
<keyword evidence="4" id="KW-1185">Reference proteome</keyword>
<gene>
    <name evidence="3" type="ORF">ZOSMA_127G00200</name>
</gene>
<evidence type="ECO:0000313" key="4">
    <source>
        <dbReference type="Proteomes" id="UP000036987"/>
    </source>
</evidence>
<evidence type="ECO:0000256" key="1">
    <source>
        <dbReference type="PROSITE-ProRule" id="PRU00339"/>
    </source>
</evidence>
<comment type="caution">
    <text evidence="3">The sequence shown here is derived from an EMBL/GenBank/DDBJ whole genome shotgun (WGS) entry which is preliminary data.</text>
</comment>
<feature type="repeat" description="TPR" evidence="1">
    <location>
        <begin position="335"/>
        <end position="368"/>
    </location>
</feature>
<sequence>MAEGNERVELAKLCGSKDWSKAIRVLEALLSKSLSVQDICNKAFCYSQLELHKHVIKDCDKAIQLDPTVLQAYILKGHALSALGRKDNAFLVWKEGYGHAINKTADLKQLLELEELLASAGLDKINISEDHVQNASGVMPTVSDTHSENYSESNGTHKIDTKPIGVSGICSKPTESNNKVSSGKTITIKGNSKIRSISLDFRLSRGIAKVNEGEYDQAMSIFNQVLEENPNSPEALIGRGTSYAFQRELDAAISDFTMAIKSNPVAGEAWKRRGQARAALGESNEAIEDLTKALNFEPNSPDILHERGIVNFKFKDYHASVEDLSLCVLHDKDNKSAYTYLGLALAALGEYNKAEEAHLKSIEISHDFLDGWAHLVQLYKDLANHTKALKSIHDVLLIDGRFAKAHYLRGLLHHGMGQHRDAIKDLSFAIDIESSNIECLYLRASCSHAIGEFQKAVKDYNAVLDLELDSADKFVLQCMAFYQKEIALYTASKLNTEFCWFDIDGDLDSLFKVF</sequence>
<dbReference type="Pfam" id="PF13414">
    <property type="entry name" value="TPR_11"/>
    <property type="match status" value="1"/>
</dbReference>
<protein>
    <submittedName>
        <fullName evidence="3">Uncharacterized protein</fullName>
    </submittedName>
</protein>
<dbReference type="Pfam" id="PF13432">
    <property type="entry name" value="TPR_16"/>
    <property type="match status" value="1"/>
</dbReference>
<evidence type="ECO:0000256" key="2">
    <source>
        <dbReference type="SAM" id="MobiDB-lite"/>
    </source>
</evidence>
<dbReference type="InterPro" id="IPR044650">
    <property type="entry name" value="SRFR1-like"/>
</dbReference>
<dbReference type="OrthoDB" id="1926212at2759"/>
<dbReference type="InterPro" id="IPR011990">
    <property type="entry name" value="TPR-like_helical_dom_sf"/>
</dbReference>
<dbReference type="PROSITE" id="PS50005">
    <property type="entry name" value="TPR"/>
    <property type="match status" value="5"/>
</dbReference>
<dbReference type="InterPro" id="IPR019734">
    <property type="entry name" value="TPR_rpt"/>
</dbReference>
<evidence type="ECO:0000313" key="3">
    <source>
        <dbReference type="EMBL" id="KMZ74499.1"/>
    </source>
</evidence>
<dbReference type="Proteomes" id="UP000036987">
    <property type="component" value="Unassembled WGS sequence"/>
</dbReference>
<proteinExistence type="predicted"/>
<feature type="repeat" description="TPR" evidence="1">
    <location>
        <begin position="233"/>
        <end position="266"/>
    </location>
</feature>
<dbReference type="PANTHER" id="PTHR44749">
    <property type="entry name" value="SUPPRESSOR OF RPS4-RLD 1"/>
    <property type="match status" value="1"/>
</dbReference>
<dbReference type="STRING" id="29655.A0A0K9PZZ2"/>